<dbReference type="Gene3D" id="2.120.10.30">
    <property type="entry name" value="TolB, C-terminal domain"/>
    <property type="match status" value="1"/>
</dbReference>
<sequence>MFGCSAEAEVEIPEHIRNLDNLKVYSEDTEPDSSIELIHEVTLEVPDSISRNWYGNYIPHSLWLTGIEITESGKIFVGDSRAYGIHVFDIDGSYLRSLGRKGYGPGEYGGIGNMQIVTDSLVVFDYVRSKIVKYSLESLEFTEVAGVGADPVNLDEFEELSGWFSSYRMLRHDGTLLVGFMEHPTDARKGAPTYNLNQDRPIKHYFMNQEKKIISDKIFELKDREDLVTDVDGKHLFNLAPFPFLDRPLIAISDDDYTYTNWTENFLIKAYDPNGNYLHAFYYPFQNKPLVRDEVTSLFNKDDGWNWDLVQHADLPETWPVINSMRADDRNRLWISTNIDKDGVYEWWVLQSDGELIARFQWPDNLIVETVKNGYAYALETHEETQLQQVKRYRIEMN</sequence>
<dbReference type="SUPFAM" id="SSF101898">
    <property type="entry name" value="NHL repeat"/>
    <property type="match status" value="1"/>
</dbReference>
<evidence type="ECO:0000313" key="1">
    <source>
        <dbReference type="EMBL" id="MCW9712252.1"/>
    </source>
</evidence>
<evidence type="ECO:0000313" key="2">
    <source>
        <dbReference type="Proteomes" id="UP001207337"/>
    </source>
</evidence>
<protein>
    <submittedName>
        <fullName evidence="1">6-bladed beta-propeller</fullName>
    </submittedName>
</protein>
<proteinExistence type="predicted"/>
<gene>
    <name evidence="1" type="ORF">LQ318_04960</name>
</gene>
<dbReference type="Pfam" id="PF17170">
    <property type="entry name" value="DUF5128"/>
    <property type="match status" value="1"/>
</dbReference>
<comment type="caution">
    <text evidence="1">The sequence shown here is derived from an EMBL/GenBank/DDBJ whole genome shotgun (WGS) entry which is preliminary data.</text>
</comment>
<dbReference type="EMBL" id="JAJNDC010000001">
    <property type="protein sequence ID" value="MCW9712252.1"/>
    <property type="molecule type" value="Genomic_DNA"/>
</dbReference>
<name>A0ABT3PWM4_9BACT</name>
<accession>A0ABT3PWM4</accession>
<reference evidence="1 2" key="1">
    <citation type="submission" date="2021-11" db="EMBL/GenBank/DDBJ databases">
        <title>Aliifidinibius sp. nov., a new bacterium isolated from saline soil.</title>
        <authorList>
            <person name="Galisteo C."/>
            <person name="De La Haba R."/>
            <person name="Sanchez-Porro C."/>
            <person name="Ventosa A."/>
        </authorList>
    </citation>
    <scope>NUCLEOTIDE SEQUENCE [LARGE SCALE GENOMIC DNA]</scope>
    <source>
        <strain evidence="1 2">KACC 190600</strain>
    </source>
</reference>
<keyword evidence="2" id="KW-1185">Reference proteome</keyword>
<dbReference type="InterPro" id="IPR011042">
    <property type="entry name" value="6-blade_b-propeller_TolB-like"/>
</dbReference>
<dbReference type="Proteomes" id="UP001207337">
    <property type="component" value="Unassembled WGS sequence"/>
</dbReference>
<organism evidence="1 2">
    <name type="scientific">Fodinibius salicampi</name>
    <dbReference type="NCBI Taxonomy" id="1920655"/>
    <lineage>
        <taxon>Bacteria</taxon>
        <taxon>Pseudomonadati</taxon>
        <taxon>Balneolota</taxon>
        <taxon>Balneolia</taxon>
        <taxon>Balneolales</taxon>
        <taxon>Balneolaceae</taxon>
        <taxon>Fodinibius</taxon>
    </lineage>
</organism>